<dbReference type="RefSeq" id="WP_073274476.1">
    <property type="nucleotide sequence ID" value="NZ_FRAC01000008.1"/>
</dbReference>
<evidence type="ECO:0000256" key="3">
    <source>
        <dbReference type="ARBA" id="ARBA00022475"/>
    </source>
</evidence>
<dbReference type="EMBL" id="FRAC01000008">
    <property type="protein sequence ID" value="SHK01922.1"/>
    <property type="molecule type" value="Genomic_DNA"/>
</dbReference>
<dbReference type="GO" id="GO:0005886">
    <property type="term" value="C:plasma membrane"/>
    <property type="evidence" value="ECO:0007669"/>
    <property type="project" value="UniProtKB-SubCell"/>
</dbReference>
<evidence type="ECO:0000256" key="5">
    <source>
        <dbReference type="ARBA" id="ARBA00022989"/>
    </source>
</evidence>
<dbReference type="Gene3D" id="1.10.3720.10">
    <property type="entry name" value="MetI-like"/>
    <property type="match status" value="1"/>
</dbReference>
<dbReference type="AlphaFoldDB" id="A0A1M6P226"/>
<feature type="transmembrane region" description="Helical" evidence="7">
    <location>
        <begin position="262"/>
        <end position="282"/>
    </location>
</feature>
<gene>
    <name evidence="9" type="ORF">SAMN02745136_01556</name>
</gene>
<organism evidence="9 10">
    <name type="scientific">Anaerocolumna jejuensis DSM 15929</name>
    <dbReference type="NCBI Taxonomy" id="1121322"/>
    <lineage>
        <taxon>Bacteria</taxon>
        <taxon>Bacillati</taxon>
        <taxon>Bacillota</taxon>
        <taxon>Clostridia</taxon>
        <taxon>Lachnospirales</taxon>
        <taxon>Lachnospiraceae</taxon>
        <taxon>Anaerocolumna</taxon>
    </lineage>
</organism>
<keyword evidence="6 7" id="KW-0472">Membrane</keyword>
<protein>
    <submittedName>
        <fullName evidence="9">Putative aldouronate transport system permease protein</fullName>
    </submittedName>
</protein>
<evidence type="ECO:0000256" key="4">
    <source>
        <dbReference type="ARBA" id="ARBA00022692"/>
    </source>
</evidence>
<dbReference type="Proteomes" id="UP000184386">
    <property type="component" value="Unassembled WGS sequence"/>
</dbReference>
<dbReference type="InterPro" id="IPR035906">
    <property type="entry name" value="MetI-like_sf"/>
</dbReference>
<dbReference type="PANTHER" id="PTHR43744:SF9">
    <property type="entry name" value="POLYGALACTURONAN_RHAMNOGALACTURONAN TRANSPORT SYSTEM PERMEASE PROTEIN YTCP"/>
    <property type="match status" value="1"/>
</dbReference>
<sequence length="297" mass="33493">MSKYRKKSIGGILADFIIWIVIILFALACLLPLVNTVAVSFSNQAAATGNIVWFWPVGFNLASYSKILEDAQFWRSFFISVLRVVLGTALNLTLVILMAYPLSKAKNEFRQRDKYMMLLMIAMLFSGGTIPLYITVKNLHLLNSIWALILPHAVPVFDVILMMNFFKAVPKSLDEAATVDGATVWQVLLKIYLPVSLPAIATITLFCIVTHWNDYFSGLIYINTATKYPLQTYIQQLTVNFSEMYSTNPEMLEEMAKLSNRAMNSAKIVVSTVPLLLIYPFLQRYFVTGIVMGSVKE</sequence>
<evidence type="ECO:0000259" key="8">
    <source>
        <dbReference type="PROSITE" id="PS50928"/>
    </source>
</evidence>
<dbReference type="PROSITE" id="PS51257">
    <property type="entry name" value="PROKAR_LIPOPROTEIN"/>
    <property type="match status" value="1"/>
</dbReference>
<evidence type="ECO:0000256" key="2">
    <source>
        <dbReference type="ARBA" id="ARBA00022448"/>
    </source>
</evidence>
<dbReference type="OrthoDB" id="157184at2"/>
<evidence type="ECO:0000256" key="7">
    <source>
        <dbReference type="SAM" id="Phobius"/>
    </source>
</evidence>
<dbReference type="CDD" id="cd06261">
    <property type="entry name" value="TM_PBP2"/>
    <property type="match status" value="1"/>
</dbReference>
<keyword evidence="10" id="KW-1185">Reference proteome</keyword>
<keyword evidence="2" id="KW-0813">Transport</keyword>
<feature type="domain" description="ABC transmembrane type-1" evidence="8">
    <location>
        <begin position="73"/>
        <end position="279"/>
    </location>
</feature>
<keyword evidence="5 7" id="KW-1133">Transmembrane helix</keyword>
<keyword evidence="4 7" id="KW-0812">Transmembrane</keyword>
<feature type="transmembrane region" description="Helical" evidence="7">
    <location>
        <begin position="115"/>
        <end position="134"/>
    </location>
</feature>
<dbReference type="PROSITE" id="PS50928">
    <property type="entry name" value="ABC_TM1"/>
    <property type="match status" value="1"/>
</dbReference>
<keyword evidence="3" id="KW-1003">Cell membrane</keyword>
<feature type="transmembrane region" description="Helical" evidence="7">
    <location>
        <begin position="12"/>
        <end position="34"/>
    </location>
</feature>
<accession>A0A1M6P226</accession>
<dbReference type="SUPFAM" id="SSF161098">
    <property type="entry name" value="MetI-like"/>
    <property type="match status" value="1"/>
</dbReference>
<dbReference type="GO" id="GO:0055085">
    <property type="term" value="P:transmembrane transport"/>
    <property type="evidence" value="ECO:0007669"/>
    <property type="project" value="InterPro"/>
</dbReference>
<comment type="subcellular location">
    <subcellularLocation>
        <location evidence="1">Cell membrane</location>
        <topology evidence="1">Multi-pass membrane protein</topology>
    </subcellularLocation>
</comment>
<name>A0A1M6P226_9FIRM</name>
<dbReference type="STRING" id="1121322.SAMN02745136_01556"/>
<reference evidence="9 10" key="1">
    <citation type="submission" date="2016-11" db="EMBL/GenBank/DDBJ databases">
        <authorList>
            <person name="Jaros S."/>
            <person name="Januszkiewicz K."/>
            <person name="Wedrychowicz H."/>
        </authorList>
    </citation>
    <scope>NUCLEOTIDE SEQUENCE [LARGE SCALE GENOMIC DNA]</scope>
    <source>
        <strain evidence="9 10">DSM 15929</strain>
    </source>
</reference>
<feature type="transmembrane region" description="Helical" evidence="7">
    <location>
        <begin position="146"/>
        <end position="166"/>
    </location>
</feature>
<evidence type="ECO:0000313" key="9">
    <source>
        <dbReference type="EMBL" id="SHK01922.1"/>
    </source>
</evidence>
<evidence type="ECO:0000256" key="1">
    <source>
        <dbReference type="ARBA" id="ARBA00004651"/>
    </source>
</evidence>
<evidence type="ECO:0000313" key="10">
    <source>
        <dbReference type="Proteomes" id="UP000184386"/>
    </source>
</evidence>
<dbReference type="PANTHER" id="PTHR43744">
    <property type="entry name" value="ABC TRANSPORTER PERMEASE PROTEIN MG189-RELATED-RELATED"/>
    <property type="match status" value="1"/>
</dbReference>
<feature type="transmembrane region" description="Helical" evidence="7">
    <location>
        <begin position="187"/>
        <end position="212"/>
    </location>
</feature>
<evidence type="ECO:0000256" key="6">
    <source>
        <dbReference type="ARBA" id="ARBA00023136"/>
    </source>
</evidence>
<dbReference type="InterPro" id="IPR000515">
    <property type="entry name" value="MetI-like"/>
</dbReference>
<feature type="transmembrane region" description="Helical" evidence="7">
    <location>
        <begin position="77"/>
        <end position="103"/>
    </location>
</feature>
<proteinExistence type="predicted"/>